<name>A0A1G9TQJ8_9EURY</name>
<dbReference type="OrthoDB" id="199238at2157"/>
<gene>
    <name evidence="1" type="ORF">SAMN04487949_1869</name>
</gene>
<dbReference type="Pfam" id="PF24366">
    <property type="entry name" value="DUF7522"/>
    <property type="match status" value="1"/>
</dbReference>
<proteinExistence type="predicted"/>
<dbReference type="RefSeq" id="WP_089696957.1">
    <property type="nucleotide sequence ID" value="NZ_FNHL01000002.1"/>
</dbReference>
<organism evidence="1 2">
    <name type="scientific">Halogranum gelatinilyticum</name>
    <dbReference type="NCBI Taxonomy" id="660521"/>
    <lineage>
        <taxon>Archaea</taxon>
        <taxon>Methanobacteriati</taxon>
        <taxon>Methanobacteriota</taxon>
        <taxon>Stenosarchaea group</taxon>
        <taxon>Halobacteria</taxon>
        <taxon>Halobacteriales</taxon>
        <taxon>Haloferacaceae</taxon>
    </lineage>
</organism>
<evidence type="ECO:0000313" key="2">
    <source>
        <dbReference type="Proteomes" id="UP000199451"/>
    </source>
</evidence>
<evidence type="ECO:0000313" key="1">
    <source>
        <dbReference type="EMBL" id="SDM50046.1"/>
    </source>
</evidence>
<keyword evidence="2" id="KW-1185">Reference proteome</keyword>
<accession>A0A1G9TQJ8</accession>
<reference evidence="2" key="1">
    <citation type="submission" date="2016-10" db="EMBL/GenBank/DDBJ databases">
        <authorList>
            <person name="Varghese N."/>
            <person name="Submissions S."/>
        </authorList>
    </citation>
    <scope>NUCLEOTIDE SEQUENCE [LARGE SCALE GENOMIC DNA]</scope>
    <source>
        <strain evidence="2">CGMCC 1.10119</strain>
    </source>
</reference>
<dbReference type="InterPro" id="IPR055944">
    <property type="entry name" value="DUF7522"/>
</dbReference>
<protein>
    <submittedName>
        <fullName evidence="1">Uncharacterized protein</fullName>
    </submittedName>
</protein>
<sequence length="125" mass="14318">MTRNVTPPSQLLHHLKKQVGRQLRSFARYDDDGIETSYVRSDITPQQASRRMRVSKHIYESEKRVFDSDTLDAGFGNIHASVHYFDGGILIHLLTENEYDVIFSVERSVGSGLSNFLRECSDQLD</sequence>
<dbReference type="AlphaFoldDB" id="A0A1G9TQJ8"/>
<dbReference type="Proteomes" id="UP000199451">
    <property type="component" value="Unassembled WGS sequence"/>
</dbReference>
<dbReference type="EMBL" id="FNHL01000002">
    <property type="protein sequence ID" value="SDM50046.1"/>
    <property type="molecule type" value="Genomic_DNA"/>
</dbReference>